<keyword evidence="2" id="KW-1185">Reference proteome</keyword>
<evidence type="ECO:0000256" key="1">
    <source>
        <dbReference type="SAM" id="Phobius"/>
    </source>
</evidence>
<accession>A0A915IE27</accession>
<evidence type="ECO:0000313" key="3">
    <source>
        <dbReference type="WBParaSite" id="nRc.2.0.1.t12058-RA"/>
    </source>
</evidence>
<proteinExistence type="predicted"/>
<organism evidence="2 3">
    <name type="scientific">Romanomermis culicivorax</name>
    <name type="common">Nematode worm</name>
    <dbReference type="NCBI Taxonomy" id="13658"/>
    <lineage>
        <taxon>Eukaryota</taxon>
        <taxon>Metazoa</taxon>
        <taxon>Ecdysozoa</taxon>
        <taxon>Nematoda</taxon>
        <taxon>Enoplea</taxon>
        <taxon>Dorylaimia</taxon>
        <taxon>Mermithida</taxon>
        <taxon>Mermithoidea</taxon>
        <taxon>Mermithidae</taxon>
        <taxon>Romanomermis</taxon>
    </lineage>
</organism>
<dbReference type="WBParaSite" id="nRc.2.0.1.t12058-RA">
    <property type="protein sequence ID" value="nRc.2.0.1.t12058-RA"/>
    <property type="gene ID" value="nRc.2.0.1.g12058"/>
</dbReference>
<keyword evidence="1" id="KW-0472">Membrane</keyword>
<protein>
    <submittedName>
        <fullName evidence="3">Uncharacterized protein</fullName>
    </submittedName>
</protein>
<keyword evidence="1" id="KW-0812">Transmembrane</keyword>
<evidence type="ECO:0000313" key="2">
    <source>
        <dbReference type="Proteomes" id="UP000887565"/>
    </source>
</evidence>
<feature type="transmembrane region" description="Helical" evidence="1">
    <location>
        <begin position="24"/>
        <end position="57"/>
    </location>
</feature>
<sequence>MLNEGLFSRHRCYSCVRMGPSDVFLSAILITVAVVLVFSCCFCCLCCVCPFCCTVAFAPSVNRGDETEFRV</sequence>
<reference evidence="3" key="1">
    <citation type="submission" date="2022-11" db="UniProtKB">
        <authorList>
            <consortium name="WormBaseParasite"/>
        </authorList>
    </citation>
    <scope>IDENTIFICATION</scope>
</reference>
<dbReference type="AlphaFoldDB" id="A0A915IE27"/>
<dbReference type="Proteomes" id="UP000887565">
    <property type="component" value="Unplaced"/>
</dbReference>
<name>A0A915IE27_ROMCU</name>
<keyword evidence="1" id="KW-1133">Transmembrane helix</keyword>